<organism evidence="3 4">
    <name type="scientific">Acanthamoeba castellanii (strain ATCC 30010 / Neff)</name>
    <dbReference type="NCBI Taxonomy" id="1257118"/>
    <lineage>
        <taxon>Eukaryota</taxon>
        <taxon>Amoebozoa</taxon>
        <taxon>Discosea</taxon>
        <taxon>Longamoebia</taxon>
        <taxon>Centramoebida</taxon>
        <taxon>Acanthamoebidae</taxon>
        <taxon>Acanthamoeba</taxon>
    </lineage>
</organism>
<dbReference type="VEuPathDB" id="AmoebaDB:ACA1_034580"/>
<dbReference type="Proteomes" id="UP000011083">
    <property type="component" value="Unassembled WGS sequence"/>
</dbReference>
<evidence type="ECO:0000313" key="4">
    <source>
        <dbReference type="Proteomes" id="UP000011083"/>
    </source>
</evidence>
<feature type="compositionally biased region" description="Basic residues" evidence="1">
    <location>
        <begin position="279"/>
        <end position="291"/>
    </location>
</feature>
<feature type="region of interest" description="Disordered" evidence="1">
    <location>
        <begin position="213"/>
        <end position="291"/>
    </location>
</feature>
<dbReference type="EMBL" id="KB007879">
    <property type="protein sequence ID" value="ELR22613.1"/>
    <property type="molecule type" value="Genomic_DNA"/>
</dbReference>
<dbReference type="GeneID" id="14923547"/>
<feature type="compositionally biased region" description="Acidic residues" evidence="1">
    <location>
        <begin position="222"/>
        <end position="233"/>
    </location>
</feature>
<accession>L8HD00</accession>
<keyword evidence="2" id="KW-1133">Transmembrane helix</keyword>
<keyword evidence="2" id="KW-0472">Membrane</keyword>
<sequence length="291" mass="31482">MNNKTTSTRDLHESGVSTEWRDSSTSVCTTFSDSSLPLQLADKSVHHLAFDSLCFSSEDDAAMAVLLATTTTSTFAPVPSTFSPLSLSSSPSPSPSPSLGFCDPSLLYSPSSRRQPPASASAKFCLSTSTTTSTSILPNSAPGPWWHRALCVLWIGAKMCVMFALMAVLWVVLALPTIDQQLCALFCFLCQHCPLSAHKEALSRRRAATHHRRQASVLQIREDDDTSDGEGEGETATKPRLSGSQELKKSEEGESIKEEAVDQQPEDEGAASSVETAKPKTKPKRRVRFSD</sequence>
<dbReference type="KEGG" id="acan:ACA1_034580"/>
<feature type="compositionally biased region" description="Basic and acidic residues" evidence="1">
    <location>
        <begin position="246"/>
        <end position="260"/>
    </location>
</feature>
<evidence type="ECO:0000313" key="3">
    <source>
        <dbReference type="EMBL" id="ELR22613.1"/>
    </source>
</evidence>
<feature type="transmembrane region" description="Helical" evidence="2">
    <location>
        <begin position="149"/>
        <end position="173"/>
    </location>
</feature>
<reference evidence="3" key="1">
    <citation type="journal article" date="2013" name="Genome Biol.">
        <title>Genome of Acanthamoeba castellanii highlights extensive lateral gene transfer and early evolution of tyrosine kinase signaling.</title>
        <authorList>
            <person name="Clarke M."/>
            <person name="Lohan A.J."/>
            <person name="Liu B."/>
            <person name="Lagkouvardos I."/>
            <person name="Roy S."/>
            <person name="Zafar N."/>
            <person name="Bertelli C."/>
            <person name="Schilde C."/>
            <person name="Kianianmomeni A."/>
            <person name="Burglin T.R."/>
            <person name="Frech C."/>
            <person name="Turcotte B."/>
            <person name="Kopec K.O."/>
            <person name="Synnott J.M."/>
            <person name="Choo C."/>
            <person name="Paponov I."/>
            <person name="Finkler A."/>
            <person name="Soon Heng Tan C."/>
            <person name="Hutchins A.P."/>
            <person name="Weinmeier T."/>
            <person name="Rattei T."/>
            <person name="Chu J.S."/>
            <person name="Gimenez G."/>
            <person name="Irimia M."/>
            <person name="Rigden D.J."/>
            <person name="Fitzpatrick D.A."/>
            <person name="Lorenzo-Morales J."/>
            <person name="Bateman A."/>
            <person name="Chiu C.H."/>
            <person name="Tang P."/>
            <person name="Hegemann P."/>
            <person name="Fromm H."/>
            <person name="Raoult D."/>
            <person name="Greub G."/>
            <person name="Miranda-Saavedra D."/>
            <person name="Chen N."/>
            <person name="Nash P."/>
            <person name="Ginger M.L."/>
            <person name="Horn M."/>
            <person name="Schaap P."/>
            <person name="Caler L."/>
            <person name="Loftus B."/>
        </authorList>
    </citation>
    <scope>NUCLEOTIDE SEQUENCE [LARGE SCALE GENOMIC DNA]</scope>
    <source>
        <strain evidence="3">Neff</strain>
    </source>
</reference>
<proteinExistence type="predicted"/>
<protein>
    <recommendedName>
        <fullName evidence="5">Transmembrane protein</fullName>
    </recommendedName>
</protein>
<dbReference type="AlphaFoldDB" id="L8HD00"/>
<evidence type="ECO:0000256" key="1">
    <source>
        <dbReference type="SAM" id="MobiDB-lite"/>
    </source>
</evidence>
<keyword evidence="2" id="KW-0812">Transmembrane</keyword>
<dbReference type="RefSeq" id="XP_004349735.1">
    <property type="nucleotide sequence ID" value="XM_004349685.1"/>
</dbReference>
<gene>
    <name evidence="3" type="ORF">ACA1_034580</name>
</gene>
<keyword evidence="4" id="KW-1185">Reference proteome</keyword>
<evidence type="ECO:0008006" key="5">
    <source>
        <dbReference type="Google" id="ProtNLM"/>
    </source>
</evidence>
<evidence type="ECO:0000256" key="2">
    <source>
        <dbReference type="SAM" id="Phobius"/>
    </source>
</evidence>
<name>L8HD00_ACACF</name>